<feature type="region of interest" description="Disordered" evidence="1">
    <location>
        <begin position="68"/>
        <end position="88"/>
    </location>
</feature>
<dbReference type="EMBL" id="LGRX02007805">
    <property type="protein sequence ID" value="KAK3274295.1"/>
    <property type="molecule type" value="Genomic_DNA"/>
</dbReference>
<evidence type="ECO:0000313" key="2">
    <source>
        <dbReference type="EMBL" id="KAK3274295.1"/>
    </source>
</evidence>
<proteinExistence type="predicted"/>
<comment type="caution">
    <text evidence="2">The sequence shown here is derived from an EMBL/GenBank/DDBJ whole genome shotgun (WGS) entry which is preliminary data.</text>
</comment>
<keyword evidence="3" id="KW-1185">Reference proteome</keyword>
<gene>
    <name evidence="2" type="ORF">CYMTET_17513</name>
</gene>
<dbReference type="Proteomes" id="UP001190700">
    <property type="component" value="Unassembled WGS sequence"/>
</dbReference>
<protein>
    <submittedName>
        <fullName evidence="2">Uncharacterized protein</fullName>
    </submittedName>
</protein>
<dbReference type="AlphaFoldDB" id="A0AAE0L788"/>
<reference evidence="2 3" key="1">
    <citation type="journal article" date="2015" name="Genome Biol. Evol.">
        <title>Comparative Genomics of a Bacterivorous Green Alga Reveals Evolutionary Causalities and Consequences of Phago-Mixotrophic Mode of Nutrition.</title>
        <authorList>
            <person name="Burns J.A."/>
            <person name="Paasch A."/>
            <person name="Narechania A."/>
            <person name="Kim E."/>
        </authorList>
    </citation>
    <scope>NUCLEOTIDE SEQUENCE [LARGE SCALE GENOMIC DNA]</scope>
    <source>
        <strain evidence="2 3">PLY_AMNH</strain>
    </source>
</reference>
<accession>A0AAE0L788</accession>
<sequence length="88" mass="9677">MIESVIKDSSGSLPQPDTDVDGEELQDDEATLAGETMEVLRESFAGLPDLNFDFINQTAIPSLDWETEGTETLIPQEGYAKSGRRQKT</sequence>
<feature type="region of interest" description="Disordered" evidence="1">
    <location>
        <begin position="1"/>
        <end position="24"/>
    </location>
</feature>
<name>A0AAE0L788_9CHLO</name>
<evidence type="ECO:0000313" key="3">
    <source>
        <dbReference type="Proteomes" id="UP001190700"/>
    </source>
</evidence>
<organism evidence="2 3">
    <name type="scientific">Cymbomonas tetramitiformis</name>
    <dbReference type="NCBI Taxonomy" id="36881"/>
    <lineage>
        <taxon>Eukaryota</taxon>
        <taxon>Viridiplantae</taxon>
        <taxon>Chlorophyta</taxon>
        <taxon>Pyramimonadophyceae</taxon>
        <taxon>Pyramimonadales</taxon>
        <taxon>Pyramimonadaceae</taxon>
        <taxon>Cymbomonas</taxon>
    </lineage>
</organism>
<evidence type="ECO:0000256" key="1">
    <source>
        <dbReference type="SAM" id="MobiDB-lite"/>
    </source>
</evidence>